<dbReference type="AlphaFoldDB" id="A0A6B0VNN4"/>
<sequence>MHRVLLPVDTNESRSVAQAKYVTSLPDAPDSVEASVLFIFTDEGADLPEELDRFKSASRIGSVRRAREHLEANDVDVTILEGSGDVEGGDILEAAREHDVDSIVLGGRKRSAVGKAVFGSVTQSVILDTDRPVVVTGSGRD</sequence>
<dbReference type="EMBL" id="WUYX01000041">
    <property type="protein sequence ID" value="MXV63088.1"/>
    <property type="molecule type" value="Genomic_DNA"/>
</dbReference>
<dbReference type="Proteomes" id="UP000434101">
    <property type="component" value="Unassembled WGS sequence"/>
</dbReference>
<dbReference type="InterPro" id="IPR006016">
    <property type="entry name" value="UspA"/>
</dbReference>
<name>A0A6B0VNN4_9EURY</name>
<dbReference type="CDD" id="cd00293">
    <property type="entry name" value="USP-like"/>
    <property type="match status" value="1"/>
</dbReference>
<evidence type="ECO:0000313" key="2">
    <source>
        <dbReference type="EMBL" id="MXV63088.1"/>
    </source>
</evidence>
<dbReference type="RefSeq" id="WP_160065910.1">
    <property type="nucleotide sequence ID" value="NZ_WUYX01000041.1"/>
</dbReference>
<dbReference type="InterPro" id="IPR014729">
    <property type="entry name" value="Rossmann-like_a/b/a_fold"/>
</dbReference>
<comment type="caution">
    <text evidence="2">The sequence shown here is derived from an EMBL/GenBank/DDBJ whole genome shotgun (WGS) entry which is preliminary data.</text>
</comment>
<feature type="domain" description="UspA" evidence="1">
    <location>
        <begin position="2"/>
        <end position="135"/>
    </location>
</feature>
<evidence type="ECO:0000259" key="1">
    <source>
        <dbReference type="Pfam" id="PF00582"/>
    </source>
</evidence>
<dbReference type="InterPro" id="IPR006015">
    <property type="entry name" value="Universal_stress_UspA"/>
</dbReference>
<evidence type="ECO:0000313" key="3">
    <source>
        <dbReference type="Proteomes" id="UP000434101"/>
    </source>
</evidence>
<dbReference type="SUPFAM" id="SSF52402">
    <property type="entry name" value="Adenine nucleotide alpha hydrolases-like"/>
    <property type="match status" value="1"/>
</dbReference>
<dbReference type="Pfam" id="PF00582">
    <property type="entry name" value="Usp"/>
    <property type="match status" value="1"/>
</dbReference>
<reference evidence="2 3" key="1">
    <citation type="submission" date="2020-01" db="EMBL/GenBank/DDBJ databases">
        <title>Natronorubrum sp. JWXQ-INN 674 isolated from Inner Mongolia Autonomous Region of China.</title>
        <authorList>
            <person name="Xue Q."/>
        </authorList>
    </citation>
    <scope>NUCLEOTIDE SEQUENCE [LARGE SCALE GENOMIC DNA]</scope>
    <source>
        <strain evidence="2 3">JWXQ-INN-674</strain>
    </source>
</reference>
<dbReference type="OrthoDB" id="281037at2157"/>
<proteinExistence type="predicted"/>
<organism evidence="2 3">
    <name type="scientific">Natronorubrum halalkaliphilum</name>
    <dbReference type="NCBI Taxonomy" id="2691917"/>
    <lineage>
        <taxon>Archaea</taxon>
        <taxon>Methanobacteriati</taxon>
        <taxon>Methanobacteriota</taxon>
        <taxon>Stenosarchaea group</taxon>
        <taxon>Halobacteria</taxon>
        <taxon>Halobacteriales</taxon>
        <taxon>Natrialbaceae</taxon>
        <taxon>Natronorubrum</taxon>
    </lineage>
</organism>
<dbReference type="PRINTS" id="PR01438">
    <property type="entry name" value="UNVRSLSTRESS"/>
</dbReference>
<keyword evidence="3" id="KW-1185">Reference proteome</keyword>
<accession>A0A6B0VNN4</accession>
<gene>
    <name evidence="2" type="ORF">GS429_13620</name>
</gene>
<protein>
    <submittedName>
        <fullName evidence="2">Universal stress protein</fullName>
    </submittedName>
</protein>
<dbReference type="Gene3D" id="3.40.50.620">
    <property type="entry name" value="HUPs"/>
    <property type="match status" value="1"/>
</dbReference>